<feature type="transmembrane region" description="Helical" evidence="7">
    <location>
        <begin position="330"/>
        <end position="348"/>
    </location>
</feature>
<accession>A0A923NMT5</accession>
<feature type="transmembrane region" description="Helical" evidence="7">
    <location>
        <begin position="61"/>
        <end position="80"/>
    </location>
</feature>
<feature type="transmembrane region" description="Helical" evidence="7">
    <location>
        <begin position="413"/>
        <end position="431"/>
    </location>
</feature>
<feature type="transmembrane region" description="Helical" evidence="7">
    <location>
        <begin position="249"/>
        <end position="269"/>
    </location>
</feature>
<evidence type="ECO:0000256" key="1">
    <source>
        <dbReference type="ARBA" id="ARBA00004141"/>
    </source>
</evidence>
<dbReference type="PANTHER" id="PTHR42810">
    <property type="entry name" value="PURINE PERMEASE C1399.01C-RELATED"/>
    <property type="match status" value="1"/>
</dbReference>
<feature type="transmembrane region" description="Helical" evidence="7">
    <location>
        <begin position="384"/>
        <end position="401"/>
    </location>
</feature>
<evidence type="ECO:0000256" key="2">
    <source>
        <dbReference type="ARBA" id="ARBA00008821"/>
    </source>
</evidence>
<keyword evidence="9" id="KW-1185">Reference proteome</keyword>
<proteinExistence type="inferred from homology"/>
<evidence type="ECO:0000256" key="4">
    <source>
        <dbReference type="ARBA" id="ARBA00022692"/>
    </source>
</evidence>
<comment type="subcellular location">
    <subcellularLocation>
        <location evidence="1">Membrane</location>
        <topology evidence="1">Multi-pass membrane protein</topology>
    </subcellularLocation>
</comment>
<feature type="transmembrane region" description="Helical" evidence="7">
    <location>
        <begin position="179"/>
        <end position="197"/>
    </location>
</feature>
<organism evidence="8 9">
    <name type="scientific">Zhenpiania hominis</name>
    <dbReference type="NCBI Taxonomy" id="2763644"/>
    <lineage>
        <taxon>Bacteria</taxon>
        <taxon>Bacillati</taxon>
        <taxon>Bacillota</taxon>
        <taxon>Clostridia</taxon>
        <taxon>Peptostreptococcales</taxon>
        <taxon>Anaerovoracaceae</taxon>
        <taxon>Zhenpiania</taxon>
    </lineage>
</organism>
<name>A0A923NMT5_9FIRM</name>
<evidence type="ECO:0000256" key="7">
    <source>
        <dbReference type="SAM" id="Phobius"/>
    </source>
</evidence>
<keyword evidence="6 7" id="KW-0472">Membrane</keyword>
<dbReference type="EMBL" id="JACRYT010000022">
    <property type="protein sequence ID" value="MBC6680947.1"/>
    <property type="molecule type" value="Genomic_DNA"/>
</dbReference>
<dbReference type="NCBIfam" id="NF037981">
    <property type="entry name" value="NCS2_1"/>
    <property type="match status" value="1"/>
</dbReference>
<keyword evidence="5 7" id="KW-1133">Transmembrane helix</keyword>
<dbReference type="RefSeq" id="WP_187304044.1">
    <property type="nucleotide sequence ID" value="NZ_JACRYT010000022.1"/>
</dbReference>
<reference evidence="8" key="1">
    <citation type="submission" date="2020-08" db="EMBL/GenBank/DDBJ databases">
        <title>Genome public.</title>
        <authorList>
            <person name="Liu C."/>
            <person name="Sun Q."/>
        </authorList>
    </citation>
    <scope>NUCLEOTIDE SEQUENCE</scope>
    <source>
        <strain evidence="8">BX12</strain>
    </source>
</reference>
<feature type="transmembrane region" description="Helical" evidence="7">
    <location>
        <begin position="116"/>
        <end position="134"/>
    </location>
</feature>
<feature type="transmembrane region" description="Helical" evidence="7">
    <location>
        <begin position="29"/>
        <end position="49"/>
    </location>
</feature>
<dbReference type="InterPro" id="IPR006043">
    <property type="entry name" value="NCS2"/>
</dbReference>
<dbReference type="PANTHER" id="PTHR42810:SF1">
    <property type="entry name" value="PURINE PERMEASE YWDJ-RELATED"/>
    <property type="match status" value="1"/>
</dbReference>
<keyword evidence="4 7" id="KW-0812">Transmembrane</keyword>
<evidence type="ECO:0000256" key="5">
    <source>
        <dbReference type="ARBA" id="ARBA00022989"/>
    </source>
</evidence>
<feature type="transmembrane region" description="Helical" evidence="7">
    <location>
        <begin position="86"/>
        <end position="104"/>
    </location>
</feature>
<sequence>MRKQPDTLKYGLEDVVPRQELPLYTLQHIVYFAAGIIVLPIAVGLYLGLSQGELAEFLQRTFFLCGVVTLLQLSFGHRYPIIDGPAGLWASMLIVMCLVVSEMGDSLGELRRDLQLGILIAGGLVALLAASGLIVKISKLFTPIVNGVIILLMVLQMSETFIRGALGVTDESPAMDPKQMLVFLVTIVAILVIAVYAKGFLQSIATLLGVAAGWVLAVLMGLSEHRPAMDQIFSIPRVWAFGTPSFDPGVTITCVIGALVLLSMSFASLNSMAEAVGETVTDRRLSKTVLFHGIATILTGIFAVIPFMPFVSSTGVVLMTGVAARKPFRIACVCMIVFGIFSPVAAFLSSMPSTVAYAASTVVFSLILGQGLKEFQKIRLTNRESYIIGISMISGMGVMFLPDQAFSALPETVHFIASNGLVTGTILAMALEQIFRKKEA</sequence>
<dbReference type="Proteomes" id="UP000602647">
    <property type="component" value="Unassembled WGS sequence"/>
</dbReference>
<evidence type="ECO:0000313" key="8">
    <source>
        <dbReference type="EMBL" id="MBC6680947.1"/>
    </source>
</evidence>
<comment type="caution">
    <text evidence="8">The sequence shown here is derived from an EMBL/GenBank/DDBJ whole genome shotgun (WGS) entry which is preliminary data.</text>
</comment>
<dbReference type="GO" id="GO:0005886">
    <property type="term" value="C:plasma membrane"/>
    <property type="evidence" value="ECO:0007669"/>
    <property type="project" value="TreeGrafter"/>
</dbReference>
<dbReference type="GO" id="GO:0042907">
    <property type="term" value="F:xanthine transmembrane transporter activity"/>
    <property type="evidence" value="ECO:0007669"/>
    <property type="project" value="TreeGrafter"/>
</dbReference>
<keyword evidence="3" id="KW-0813">Transport</keyword>
<feature type="transmembrane region" description="Helical" evidence="7">
    <location>
        <begin position="203"/>
        <end position="222"/>
    </location>
</feature>
<dbReference type="Pfam" id="PF00860">
    <property type="entry name" value="Xan_ur_permease"/>
    <property type="match status" value="1"/>
</dbReference>
<evidence type="ECO:0000256" key="3">
    <source>
        <dbReference type="ARBA" id="ARBA00022448"/>
    </source>
</evidence>
<comment type="similarity">
    <text evidence="2">Belongs to the nucleobase:cation symporter-2 (NCS2) (TC 2.A.40) family.</text>
</comment>
<evidence type="ECO:0000256" key="6">
    <source>
        <dbReference type="ARBA" id="ARBA00023136"/>
    </source>
</evidence>
<gene>
    <name evidence="8" type="ORF">H9L42_14060</name>
</gene>
<feature type="transmembrane region" description="Helical" evidence="7">
    <location>
        <begin position="140"/>
        <end position="158"/>
    </location>
</feature>
<feature type="transmembrane region" description="Helical" evidence="7">
    <location>
        <begin position="289"/>
        <end position="318"/>
    </location>
</feature>
<dbReference type="AlphaFoldDB" id="A0A923NMT5"/>
<evidence type="ECO:0000313" key="9">
    <source>
        <dbReference type="Proteomes" id="UP000602647"/>
    </source>
</evidence>
<protein>
    <submittedName>
        <fullName evidence="8">Purine/pyrimidine permease</fullName>
    </submittedName>
</protein>